<name>A0A268NY63_SHOCL</name>
<sequence length="267" mass="30115">MPEMPEMATYQKWLTRTVVGQMITDVEVNREKSINVPVFELKAAVQHQIVTEVSRRGKQLLFHLANGHMLLLHLMLGGWMYWGTEEDAPDRTKQVILSFSRHKLYFIGLRLGYIHLHDQQSAKPVLAKLGPEASSINADEFKKIAKHKRTMVKPFLTNQAHLSGIGNCYADEICYHAKMIPLRTIDSLSSKELAALHQAIAPTLQAAADAGGYMSHPFTSSDRLTGGMNSKLYVYDREGEACFRCGNPIIRQEASKKNVFFCQVCQH</sequence>
<dbReference type="PANTHER" id="PTHR22993:SF9">
    <property type="entry name" value="FORMAMIDOPYRIMIDINE-DNA GLYCOSYLASE"/>
    <property type="match status" value="1"/>
</dbReference>
<dbReference type="SUPFAM" id="SSF57716">
    <property type="entry name" value="Glucocorticoid receptor-like (DNA-binding domain)"/>
    <property type="match status" value="1"/>
</dbReference>
<evidence type="ECO:0000256" key="8">
    <source>
        <dbReference type="ARBA" id="ARBA00023125"/>
    </source>
</evidence>
<keyword evidence="7" id="KW-0862">Zinc</keyword>
<dbReference type="SMART" id="SM00898">
    <property type="entry name" value="Fapy_DNA_glyco"/>
    <property type="match status" value="1"/>
</dbReference>
<evidence type="ECO:0000256" key="11">
    <source>
        <dbReference type="ARBA" id="ARBA00023268"/>
    </source>
</evidence>
<dbReference type="PANTHER" id="PTHR22993">
    <property type="entry name" value="FORMAMIDOPYRIMIDINE-DNA GLYCOSYLASE"/>
    <property type="match status" value="1"/>
</dbReference>
<evidence type="ECO:0000256" key="12">
    <source>
        <dbReference type="ARBA" id="ARBA00023295"/>
    </source>
</evidence>
<evidence type="ECO:0000256" key="3">
    <source>
        <dbReference type="ARBA" id="ARBA00022723"/>
    </source>
</evidence>
<dbReference type="GO" id="GO:0003684">
    <property type="term" value="F:damaged DNA binding"/>
    <property type="evidence" value="ECO:0007669"/>
    <property type="project" value="InterPro"/>
</dbReference>
<organism evidence="15 16">
    <name type="scientific">Shouchella clausii</name>
    <name type="common">Alkalihalobacillus clausii</name>
    <dbReference type="NCBI Taxonomy" id="79880"/>
    <lineage>
        <taxon>Bacteria</taxon>
        <taxon>Bacillati</taxon>
        <taxon>Bacillota</taxon>
        <taxon>Bacilli</taxon>
        <taxon>Bacillales</taxon>
        <taxon>Bacillaceae</taxon>
        <taxon>Shouchella</taxon>
    </lineage>
</organism>
<gene>
    <name evidence="15" type="ORF">CHH72_15480</name>
</gene>
<dbReference type="Gene3D" id="1.10.8.50">
    <property type="match status" value="1"/>
</dbReference>
<evidence type="ECO:0000313" key="15">
    <source>
        <dbReference type="EMBL" id="PAE87990.1"/>
    </source>
</evidence>
<dbReference type="GO" id="GO:0003906">
    <property type="term" value="F:DNA-(apurinic or apyrimidinic site) endonuclease activity"/>
    <property type="evidence" value="ECO:0007669"/>
    <property type="project" value="InterPro"/>
</dbReference>
<dbReference type="Pfam" id="PF01149">
    <property type="entry name" value="Fapy_DNA_glyco"/>
    <property type="match status" value="1"/>
</dbReference>
<keyword evidence="11" id="KW-0511">Multifunctional enzyme</keyword>
<keyword evidence="12" id="KW-0326">Glycosidase</keyword>
<comment type="catalytic activity">
    <reaction evidence="1">
        <text>Hydrolysis of DNA containing ring-opened 7-methylguanine residues, releasing 2,6-diamino-4-hydroxy-5-(N-methyl)formamidopyrimidine.</text>
        <dbReference type="EC" id="3.2.2.23"/>
    </reaction>
</comment>
<keyword evidence="9" id="KW-0234">DNA repair</keyword>
<dbReference type="GO" id="GO:0008270">
    <property type="term" value="F:zinc ion binding"/>
    <property type="evidence" value="ECO:0007669"/>
    <property type="project" value="UniProtKB-KW"/>
</dbReference>
<dbReference type="GO" id="GO:0006284">
    <property type="term" value="P:base-excision repair"/>
    <property type="evidence" value="ECO:0007669"/>
    <property type="project" value="InterPro"/>
</dbReference>
<dbReference type="Proteomes" id="UP000216207">
    <property type="component" value="Unassembled WGS sequence"/>
</dbReference>
<dbReference type="PROSITE" id="PS51068">
    <property type="entry name" value="FPG_CAT"/>
    <property type="match status" value="1"/>
</dbReference>
<dbReference type="SUPFAM" id="SSF81624">
    <property type="entry name" value="N-terminal domain of MutM-like DNA repair proteins"/>
    <property type="match status" value="1"/>
</dbReference>
<dbReference type="AlphaFoldDB" id="A0A268NY63"/>
<reference evidence="15 16" key="1">
    <citation type="submission" date="2017-07" db="EMBL/GenBank/DDBJ databases">
        <title>Isolation and whole genome analysis of endospore-forming bacteria from heroin.</title>
        <authorList>
            <person name="Kalinowski J."/>
            <person name="Ahrens B."/>
            <person name="Al-Dilaimi A."/>
            <person name="Winkler A."/>
            <person name="Wibberg D."/>
            <person name="Schleenbecker U."/>
            <person name="Ruckert C."/>
            <person name="Wolfel R."/>
            <person name="Grass G."/>
        </authorList>
    </citation>
    <scope>NUCLEOTIDE SEQUENCE [LARGE SCALE GENOMIC DNA]</scope>
    <source>
        <strain evidence="15 16">7539</strain>
    </source>
</reference>
<evidence type="ECO:0000259" key="13">
    <source>
        <dbReference type="PROSITE" id="PS51066"/>
    </source>
</evidence>
<evidence type="ECO:0000256" key="2">
    <source>
        <dbReference type="ARBA" id="ARBA00009409"/>
    </source>
</evidence>
<keyword evidence="8" id="KW-0238">DNA-binding</keyword>
<evidence type="ECO:0000256" key="7">
    <source>
        <dbReference type="ARBA" id="ARBA00022833"/>
    </source>
</evidence>
<evidence type="ECO:0000256" key="10">
    <source>
        <dbReference type="ARBA" id="ARBA00023239"/>
    </source>
</evidence>
<keyword evidence="5" id="KW-0863">Zinc-finger</keyword>
<evidence type="ECO:0000256" key="5">
    <source>
        <dbReference type="ARBA" id="ARBA00022771"/>
    </source>
</evidence>
<keyword evidence="10" id="KW-0456">Lyase</keyword>
<evidence type="ECO:0000256" key="4">
    <source>
        <dbReference type="ARBA" id="ARBA00022763"/>
    </source>
</evidence>
<protein>
    <submittedName>
        <fullName evidence="15">Fpg/Nei family DNA glycosylase</fullName>
    </submittedName>
</protein>
<dbReference type="PROSITE" id="PS51066">
    <property type="entry name" value="ZF_FPG_2"/>
    <property type="match status" value="1"/>
</dbReference>
<accession>A0A268NY63</accession>
<dbReference type="SUPFAM" id="SSF46946">
    <property type="entry name" value="S13-like H2TH domain"/>
    <property type="match status" value="1"/>
</dbReference>
<evidence type="ECO:0000313" key="16">
    <source>
        <dbReference type="Proteomes" id="UP000216207"/>
    </source>
</evidence>
<dbReference type="SMART" id="SM01232">
    <property type="entry name" value="H2TH"/>
    <property type="match status" value="1"/>
</dbReference>
<evidence type="ECO:0000256" key="1">
    <source>
        <dbReference type="ARBA" id="ARBA00001668"/>
    </source>
</evidence>
<comment type="caution">
    <text evidence="15">The sequence shown here is derived from an EMBL/GenBank/DDBJ whole genome shotgun (WGS) entry which is preliminary data.</text>
</comment>
<feature type="domain" description="Formamidopyrimidine-DNA glycosylase catalytic" evidence="14">
    <location>
        <begin position="2"/>
        <end position="106"/>
    </location>
</feature>
<dbReference type="RefSeq" id="WP_035204662.1">
    <property type="nucleotide sequence ID" value="NZ_CP012475.1"/>
</dbReference>
<evidence type="ECO:0000259" key="14">
    <source>
        <dbReference type="PROSITE" id="PS51068"/>
    </source>
</evidence>
<proteinExistence type="inferred from homology"/>
<dbReference type="InterPro" id="IPR012319">
    <property type="entry name" value="FPG_cat"/>
</dbReference>
<dbReference type="Pfam" id="PF06831">
    <property type="entry name" value="H2TH"/>
    <property type="match status" value="1"/>
</dbReference>
<dbReference type="GO" id="GO:0034039">
    <property type="term" value="F:8-oxo-7,8-dihydroguanine DNA N-glycosylase activity"/>
    <property type="evidence" value="ECO:0007669"/>
    <property type="project" value="TreeGrafter"/>
</dbReference>
<feature type="domain" description="FPG-type" evidence="13">
    <location>
        <begin position="233"/>
        <end position="267"/>
    </location>
</feature>
<keyword evidence="4" id="KW-0227">DNA damage</keyword>
<dbReference type="InterPro" id="IPR035937">
    <property type="entry name" value="FPG_N"/>
</dbReference>
<dbReference type="EMBL" id="NPCC01000024">
    <property type="protein sequence ID" value="PAE87990.1"/>
    <property type="molecule type" value="Genomic_DNA"/>
</dbReference>
<dbReference type="InterPro" id="IPR015886">
    <property type="entry name" value="H2TH_FPG"/>
</dbReference>
<dbReference type="InterPro" id="IPR000214">
    <property type="entry name" value="Znf_DNA_glyclase/AP_lyase"/>
</dbReference>
<dbReference type="GO" id="GO:0016829">
    <property type="term" value="F:lyase activity"/>
    <property type="evidence" value="ECO:0007669"/>
    <property type="project" value="UniProtKB-KW"/>
</dbReference>
<evidence type="ECO:0000256" key="9">
    <source>
        <dbReference type="ARBA" id="ARBA00023204"/>
    </source>
</evidence>
<evidence type="ECO:0000256" key="6">
    <source>
        <dbReference type="ARBA" id="ARBA00022801"/>
    </source>
</evidence>
<dbReference type="Gene3D" id="3.20.190.10">
    <property type="entry name" value="MutM-like, N-terminal"/>
    <property type="match status" value="1"/>
</dbReference>
<comment type="similarity">
    <text evidence="2">Belongs to the FPG family.</text>
</comment>
<keyword evidence="6" id="KW-0378">Hydrolase</keyword>
<dbReference type="InterPro" id="IPR010979">
    <property type="entry name" value="Ribosomal_uS13-like_H2TH"/>
</dbReference>
<keyword evidence="3" id="KW-0479">Metal-binding</keyword>